<proteinExistence type="predicted"/>
<name>A0A497VBG0_9RHOB</name>
<sequence>MKKFEHEVLDFDLTKKDQHAAMAKALTEWGAAGFEVVSVVPHGQLGGRVTIFLKHELPDDTKSEAA</sequence>
<dbReference type="Proteomes" id="UP000269157">
    <property type="component" value="Unassembled WGS sequence"/>
</dbReference>
<dbReference type="AlphaFoldDB" id="A0A497VBG0"/>
<gene>
    <name evidence="1" type="ORF">BCF46_3866</name>
</gene>
<dbReference type="RefSeq" id="WP_121028244.1">
    <property type="nucleotide sequence ID" value="NZ_RCCE01000009.1"/>
</dbReference>
<evidence type="ECO:0000313" key="1">
    <source>
        <dbReference type="EMBL" id="RLJ36284.1"/>
    </source>
</evidence>
<comment type="caution">
    <text evidence="1">The sequence shown here is derived from an EMBL/GenBank/DDBJ whole genome shotgun (WGS) entry which is preliminary data.</text>
</comment>
<organism evidence="1 2">
    <name type="scientific">Litoreibacter meonggei</name>
    <dbReference type="NCBI Taxonomy" id="1049199"/>
    <lineage>
        <taxon>Bacteria</taxon>
        <taxon>Pseudomonadati</taxon>
        <taxon>Pseudomonadota</taxon>
        <taxon>Alphaproteobacteria</taxon>
        <taxon>Rhodobacterales</taxon>
        <taxon>Roseobacteraceae</taxon>
        <taxon>Litoreibacter</taxon>
    </lineage>
</organism>
<reference evidence="1 2" key="1">
    <citation type="submission" date="2018-10" db="EMBL/GenBank/DDBJ databases">
        <title>Genomic Encyclopedia of Archaeal and Bacterial Type Strains, Phase II (KMG-II): from individual species to whole genera.</title>
        <authorList>
            <person name="Goeker M."/>
        </authorList>
    </citation>
    <scope>NUCLEOTIDE SEQUENCE [LARGE SCALE GENOMIC DNA]</scope>
    <source>
        <strain evidence="1 2">DSM 29466</strain>
    </source>
</reference>
<dbReference type="OrthoDB" id="5519166at2"/>
<protein>
    <recommendedName>
        <fullName evidence="3">DUF4177 domain-containing protein</fullName>
    </recommendedName>
</protein>
<accession>A0A497VBG0</accession>
<dbReference type="EMBL" id="RCCE01000009">
    <property type="protein sequence ID" value="RLJ36284.1"/>
    <property type="molecule type" value="Genomic_DNA"/>
</dbReference>
<keyword evidence="2" id="KW-1185">Reference proteome</keyword>
<evidence type="ECO:0000313" key="2">
    <source>
        <dbReference type="Proteomes" id="UP000269157"/>
    </source>
</evidence>
<evidence type="ECO:0008006" key="3">
    <source>
        <dbReference type="Google" id="ProtNLM"/>
    </source>
</evidence>